<proteinExistence type="predicted"/>
<dbReference type="SUPFAM" id="SSF52540">
    <property type="entry name" value="P-loop containing nucleoside triphosphate hydrolases"/>
    <property type="match status" value="1"/>
</dbReference>
<name>A0AA50DE65_9VIRU</name>
<reference evidence="2" key="1">
    <citation type="submission" date="2023-05" db="EMBL/GenBank/DDBJ databases">
        <authorList>
            <person name="Fager D."/>
            <person name="Mollov D."/>
        </authorList>
    </citation>
    <scope>NUCLEOTIDE SEQUENCE</scope>
    <source>
        <strain evidence="2">H5169-D1</strain>
    </source>
</reference>
<feature type="domain" description="(+)RNA virus helicase C-terminal" evidence="1">
    <location>
        <begin position="26"/>
        <end position="227"/>
    </location>
</feature>
<evidence type="ECO:0000313" key="2">
    <source>
        <dbReference type="EMBL" id="WLS55767.1"/>
    </source>
</evidence>
<sequence length="238" mass="26202">MKIDDLHFTLLAAGFTRTNTPLTFPLVVHGVPGSGKSRLVRSLIQQVDAVARTCGAPYGASLTTPGVLQIHEPVPDTCSQRILDEYQLATPEECLPFNVLVGDPFQGTLRKTPHYVKEQSHRVPSPIAQHLRQEGFQITSSKPGCLIVSGPYHTALSGELLKVTLFLHLGQVSKRLTHSHGICSKHPTEVQGLEFKTVAFVYHSSEKTRASDFFVGCTRATDTLILISDEFHEFRTST</sequence>
<evidence type="ECO:0000259" key="1">
    <source>
        <dbReference type="Pfam" id="PF01443"/>
    </source>
</evidence>
<dbReference type="Pfam" id="PF01443">
    <property type="entry name" value="Viral_helicase1"/>
    <property type="match status" value="1"/>
</dbReference>
<organism evidence="2">
    <name type="scientific">Blackberry calico virus</name>
    <dbReference type="NCBI Taxonomy" id="3069585"/>
    <lineage>
        <taxon>Viruses</taxon>
        <taxon>Riboviria</taxon>
        <taxon>Orthornavirae</taxon>
        <taxon>Kitrinoviricota</taxon>
        <taxon>Alsuviricetes</taxon>
        <taxon>Tymovirales</taxon>
        <taxon>Alphaflexiviridae</taxon>
        <taxon>Allexivirus</taxon>
    </lineage>
</organism>
<dbReference type="EMBL" id="OR026033">
    <property type="protein sequence ID" value="WLS55767.1"/>
    <property type="molecule type" value="Genomic_RNA"/>
</dbReference>
<dbReference type="InterPro" id="IPR027417">
    <property type="entry name" value="P-loop_NTPase"/>
</dbReference>
<dbReference type="InterPro" id="IPR027351">
    <property type="entry name" value="(+)RNA_virus_helicase_core_dom"/>
</dbReference>
<protein>
    <submittedName>
        <fullName evidence="2">Triple gene block protein 1</fullName>
    </submittedName>
</protein>
<dbReference type="GO" id="GO:0005524">
    <property type="term" value="F:ATP binding"/>
    <property type="evidence" value="ECO:0007669"/>
    <property type="project" value="InterPro"/>
</dbReference>
<accession>A0AA50DE65</accession>